<dbReference type="CDD" id="cd00051">
    <property type="entry name" value="EFh"/>
    <property type="match status" value="1"/>
</dbReference>
<evidence type="ECO:0000259" key="3">
    <source>
        <dbReference type="PROSITE" id="PS50222"/>
    </source>
</evidence>
<dbReference type="EMBL" id="NEDP02003995">
    <property type="protein sequence ID" value="OWF47208.1"/>
    <property type="molecule type" value="Genomic_DNA"/>
</dbReference>
<evidence type="ECO:0000313" key="4">
    <source>
        <dbReference type="EMBL" id="OWF47208.1"/>
    </source>
</evidence>
<feature type="compositionally biased region" description="Pro residues" evidence="2">
    <location>
        <begin position="102"/>
        <end position="111"/>
    </location>
</feature>
<comment type="caution">
    <text evidence="4">The sequence shown here is derived from an EMBL/GenBank/DDBJ whole genome shotgun (WGS) entry which is preliminary data.</text>
</comment>
<keyword evidence="1" id="KW-0106">Calcium</keyword>
<feature type="compositionally biased region" description="Low complexity" evidence="2">
    <location>
        <begin position="54"/>
        <end position="81"/>
    </location>
</feature>
<feature type="domain" description="EF-hand" evidence="3">
    <location>
        <begin position="185"/>
        <end position="220"/>
    </location>
</feature>
<proteinExistence type="predicted"/>
<keyword evidence="5" id="KW-1185">Reference proteome</keyword>
<evidence type="ECO:0000313" key="5">
    <source>
        <dbReference type="Proteomes" id="UP000242188"/>
    </source>
</evidence>
<dbReference type="Proteomes" id="UP000242188">
    <property type="component" value="Unassembled WGS sequence"/>
</dbReference>
<sequence length="240" mass="25954">MSEDQGREIFAYVRERDDARAKLKKVEDELQEYQSKLYDANSKIESLKKSLAHAQKATAAGQKGAPAKAAPAGAAKGKGPAAKGGGDKAKAKASSTSTPNDTPAPTPPPARQPTTVRHPPILGKEQLSEDTYEYYNAIGDLFPALPLAIVLTAEKKFNLADVNGDGVVDKEEIDSVLSTSDVAMFTPKQIEEIIKEIDKDETGDLDFCEVLTVLEKMGRRRNSKLPDAINDNKEKVCAIQ</sequence>
<dbReference type="InterPro" id="IPR002048">
    <property type="entry name" value="EF_hand_dom"/>
</dbReference>
<dbReference type="SUPFAM" id="SSF47473">
    <property type="entry name" value="EF-hand"/>
    <property type="match status" value="1"/>
</dbReference>
<dbReference type="AlphaFoldDB" id="A0A210QER9"/>
<gene>
    <name evidence="4" type="ORF">KP79_PYT10661</name>
</gene>
<dbReference type="Gene3D" id="1.10.238.10">
    <property type="entry name" value="EF-hand"/>
    <property type="match status" value="1"/>
</dbReference>
<protein>
    <submittedName>
        <fullName evidence="4">Calcium-binding protein CML8</fullName>
    </submittedName>
</protein>
<name>A0A210QER9_MIZYE</name>
<accession>A0A210QER9</accession>
<dbReference type="InterPro" id="IPR011992">
    <property type="entry name" value="EF-hand-dom_pair"/>
</dbReference>
<dbReference type="OrthoDB" id="9451669at2759"/>
<reference evidence="4 5" key="1">
    <citation type="journal article" date="2017" name="Nat. Ecol. Evol.">
        <title>Scallop genome provides insights into evolution of bilaterian karyotype and development.</title>
        <authorList>
            <person name="Wang S."/>
            <person name="Zhang J."/>
            <person name="Jiao W."/>
            <person name="Li J."/>
            <person name="Xun X."/>
            <person name="Sun Y."/>
            <person name="Guo X."/>
            <person name="Huan P."/>
            <person name="Dong B."/>
            <person name="Zhang L."/>
            <person name="Hu X."/>
            <person name="Sun X."/>
            <person name="Wang J."/>
            <person name="Zhao C."/>
            <person name="Wang Y."/>
            <person name="Wang D."/>
            <person name="Huang X."/>
            <person name="Wang R."/>
            <person name="Lv J."/>
            <person name="Li Y."/>
            <person name="Zhang Z."/>
            <person name="Liu B."/>
            <person name="Lu W."/>
            <person name="Hui Y."/>
            <person name="Liang J."/>
            <person name="Zhou Z."/>
            <person name="Hou R."/>
            <person name="Li X."/>
            <person name="Liu Y."/>
            <person name="Li H."/>
            <person name="Ning X."/>
            <person name="Lin Y."/>
            <person name="Zhao L."/>
            <person name="Xing Q."/>
            <person name="Dou J."/>
            <person name="Li Y."/>
            <person name="Mao J."/>
            <person name="Guo H."/>
            <person name="Dou H."/>
            <person name="Li T."/>
            <person name="Mu C."/>
            <person name="Jiang W."/>
            <person name="Fu Q."/>
            <person name="Fu X."/>
            <person name="Miao Y."/>
            <person name="Liu J."/>
            <person name="Yu Q."/>
            <person name="Li R."/>
            <person name="Liao H."/>
            <person name="Li X."/>
            <person name="Kong Y."/>
            <person name="Jiang Z."/>
            <person name="Chourrout D."/>
            <person name="Li R."/>
            <person name="Bao Z."/>
        </authorList>
    </citation>
    <scope>NUCLEOTIDE SEQUENCE [LARGE SCALE GENOMIC DNA]</scope>
    <source>
        <strain evidence="4 5">PY_sf001</strain>
    </source>
</reference>
<feature type="region of interest" description="Disordered" evidence="2">
    <location>
        <begin position="48"/>
        <end position="123"/>
    </location>
</feature>
<dbReference type="SMART" id="SM00054">
    <property type="entry name" value="EFh"/>
    <property type="match status" value="2"/>
</dbReference>
<dbReference type="GO" id="GO:0005509">
    <property type="term" value="F:calcium ion binding"/>
    <property type="evidence" value="ECO:0007669"/>
    <property type="project" value="InterPro"/>
</dbReference>
<feature type="domain" description="EF-hand" evidence="3">
    <location>
        <begin position="148"/>
        <end position="183"/>
    </location>
</feature>
<dbReference type="Pfam" id="PF13499">
    <property type="entry name" value="EF-hand_7"/>
    <property type="match status" value="1"/>
</dbReference>
<evidence type="ECO:0000256" key="1">
    <source>
        <dbReference type="ARBA" id="ARBA00022837"/>
    </source>
</evidence>
<dbReference type="InterPro" id="IPR018247">
    <property type="entry name" value="EF_Hand_1_Ca_BS"/>
</dbReference>
<feature type="compositionally biased region" description="Low complexity" evidence="2">
    <location>
        <begin position="92"/>
        <end position="101"/>
    </location>
</feature>
<evidence type="ECO:0000256" key="2">
    <source>
        <dbReference type="SAM" id="MobiDB-lite"/>
    </source>
</evidence>
<dbReference type="PROSITE" id="PS00018">
    <property type="entry name" value="EF_HAND_1"/>
    <property type="match status" value="2"/>
</dbReference>
<organism evidence="4 5">
    <name type="scientific">Mizuhopecten yessoensis</name>
    <name type="common">Japanese scallop</name>
    <name type="synonym">Patinopecten yessoensis</name>
    <dbReference type="NCBI Taxonomy" id="6573"/>
    <lineage>
        <taxon>Eukaryota</taxon>
        <taxon>Metazoa</taxon>
        <taxon>Spiralia</taxon>
        <taxon>Lophotrochozoa</taxon>
        <taxon>Mollusca</taxon>
        <taxon>Bivalvia</taxon>
        <taxon>Autobranchia</taxon>
        <taxon>Pteriomorphia</taxon>
        <taxon>Pectinida</taxon>
        <taxon>Pectinoidea</taxon>
        <taxon>Pectinidae</taxon>
        <taxon>Mizuhopecten</taxon>
    </lineage>
</organism>
<dbReference type="PROSITE" id="PS50222">
    <property type="entry name" value="EF_HAND_2"/>
    <property type="match status" value="2"/>
</dbReference>